<dbReference type="RefSeq" id="XP_022306084.1">
    <property type="nucleotide sequence ID" value="XM_022450376.1"/>
</dbReference>
<dbReference type="GO" id="GO:0008270">
    <property type="term" value="F:zinc ion binding"/>
    <property type="evidence" value="ECO:0007669"/>
    <property type="project" value="UniProtKB-KW"/>
</dbReference>
<protein>
    <submittedName>
        <fullName evidence="5 6">Uncharacterized protein LOC111112669 isoform X1</fullName>
    </submittedName>
</protein>
<keyword evidence="1" id="KW-0479">Metal-binding</keyword>
<dbReference type="AlphaFoldDB" id="A0A8B8BTA4"/>
<feature type="region of interest" description="Disordered" evidence="2">
    <location>
        <begin position="65"/>
        <end position="110"/>
    </location>
</feature>
<dbReference type="PROSITE" id="PS50103">
    <property type="entry name" value="ZF_C3H1"/>
    <property type="match status" value="1"/>
</dbReference>
<reference evidence="5 6" key="1">
    <citation type="submission" date="2025-04" db="UniProtKB">
        <authorList>
            <consortium name="RefSeq"/>
        </authorList>
    </citation>
    <scope>IDENTIFICATION</scope>
    <source>
        <tissue evidence="5 6">Whole sample</tissue>
    </source>
</reference>
<proteinExistence type="predicted"/>
<keyword evidence="1" id="KW-0863">Zinc-finger</keyword>
<sequence>MPPKRKIVSSGRSAKKHRVTATAPTEPDVVTTTSTTVSQGPAIASQSLPIDYELLAAAIIRQSQPPQEQPLNCPASTSPQVQTCPSSSQPTEQHHNNYAPSQPEVIQPANPSGIGALLDQVFLGEPAGSNQPSIDIKEGIPLGASVSSKLKAKIWNHEFIDLRSLLDNREEPLSVTISTGVINLHQGKKSKYPISLSQWTDAFLIFSAIYMVKFPQEGPNLLKYCHMVREMQYLHGDNAFRLYDEQFRKLKESVNIPWQNPVQELRLRAATVKAQYSKQPQSQQPFRAKICFQYNKGERCTRTPCPFKHCCLQCKATHPKNKCPDVSKYQFSKPSNPSPSNKT</sequence>
<dbReference type="InterPro" id="IPR000571">
    <property type="entry name" value="Znf_CCCH"/>
</dbReference>
<dbReference type="PANTHER" id="PTHR35558:SF1">
    <property type="entry name" value="ENDONUCLEASE_EXONUCLEASE_PHOSPHATASE DOMAIN-CONTAINING PROTEIN"/>
    <property type="match status" value="1"/>
</dbReference>
<name>A0A8B8BTA4_CRAVI</name>
<evidence type="ECO:0000313" key="5">
    <source>
        <dbReference type="RefSeq" id="XP_022306084.1"/>
    </source>
</evidence>
<feature type="compositionally biased region" description="Basic residues" evidence="2">
    <location>
        <begin position="1"/>
        <end position="19"/>
    </location>
</feature>
<feature type="compositionally biased region" description="Polar residues" evidence="2">
    <location>
        <begin position="65"/>
        <end position="100"/>
    </location>
</feature>
<evidence type="ECO:0000313" key="6">
    <source>
        <dbReference type="RefSeq" id="XP_022306085.1"/>
    </source>
</evidence>
<evidence type="ECO:0000256" key="1">
    <source>
        <dbReference type="PROSITE-ProRule" id="PRU00723"/>
    </source>
</evidence>
<feature type="region of interest" description="Disordered" evidence="2">
    <location>
        <begin position="1"/>
        <end position="38"/>
    </location>
</feature>
<evidence type="ECO:0000259" key="3">
    <source>
        <dbReference type="PROSITE" id="PS50103"/>
    </source>
</evidence>
<dbReference type="KEGG" id="cvn:111112669"/>
<feature type="domain" description="C3H1-type" evidence="3">
    <location>
        <begin position="285"/>
        <end position="312"/>
    </location>
</feature>
<keyword evidence="4" id="KW-1185">Reference proteome</keyword>
<evidence type="ECO:0000256" key="2">
    <source>
        <dbReference type="SAM" id="MobiDB-lite"/>
    </source>
</evidence>
<dbReference type="RefSeq" id="XP_022306085.1">
    <property type="nucleotide sequence ID" value="XM_022450377.1"/>
</dbReference>
<feature type="zinc finger region" description="C3H1-type" evidence="1">
    <location>
        <begin position="285"/>
        <end position="312"/>
    </location>
</feature>
<evidence type="ECO:0000313" key="4">
    <source>
        <dbReference type="Proteomes" id="UP000694844"/>
    </source>
</evidence>
<gene>
    <name evidence="5 6" type="primary">LOC111112669</name>
</gene>
<organism evidence="4 5">
    <name type="scientific">Crassostrea virginica</name>
    <name type="common">Eastern oyster</name>
    <dbReference type="NCBI Taxonomy" id="6565"/>
    <lineage>
        <taxon>Eukaryota</taxon>
        <taxon>Metazoa</taxon>
        <taxon>Spiralia</taxon>
        <taxon>Lophotrochozoa</taxon>
        <taxon>Mollusca</taxon>
        <taxon>Bivalvia</taxon>
        <taxon>Autobranchia</taxon>
        <taxon>Pteriomorphia</taxon>
        <taxon>Ostreida</taxon>
        <taxon>Ostreoidea</taxon>
        <taxon>Ostreidae</taxon>
        <taxon>Crassostrea</taxon>
    </lineage>
</organism>
<dbReference type="GeneID" id="111112669"/>
<accession>A0A8B8BTA4</accession>
<dbReference type="Proteomes" id="UP000694844">
    <property type="component" value="Chromosome 9"/>
</dbReference>
<dbReference type="OrthoDB" id="6145309at2759"/>
<dbReference type="PANTHER" id="PTHR35558">
    <property type="entry name" value="SGNH_HYDRO DOMAIN-CONTAINING PROTEIN"/>
    <property type="match status" value="1"/>
</dbReference>
<keyword evidence="1" id="KW-0862">Zinc</keyword>
<feature type="compositionally biased region" description="Low complexity" evidence="2">
    <location>
        <begin position="29"/>
        <end position="38"/>
    </location>
</feature>